<comment type="subcellular location">
    <subcellularLocation>
        <location evidence="1">Endomembrane system</location>
        <topology evidence="1">Multi-pass membrane protein</topology>
    </subcellularLocation>
</comment>
<dbReference type="GO" id="GO:0005886">
    <property type="term" value="C:plasma membrane"/>
    <property type="evidence" value="ECO:0007669"/>
    <property type="project" value="TreeGrafter"/>
</dbReference>
<evidence type="ECO:0000256" key="4">
    <source>
        <dbReference type="ARBA" id="ARBA00022692"/>
    </source>
</evidence>
<evidence type="ECO:0000256" key="9">
    <source>
        <dbReference type="ARBA" id="ARBA00023136"/>
    </source>
</evidence>
<dbReference type="InterPro" id="IPR044839">
    <property type="entry name" value="NDR1-like"/>
</dbReference>
<name>A0A498JGQ1_MALDO</name>
<keyword evidence="6" id="KW-1278">Translocase</keyword>
<evidence type="ECO:0000256" key="8">
    <source>
        <dbReference type="ARBA" id="ARBA00023065"/>
    </source>
</evidence>
<keyword evidence="8" id="KW-0406">Ion transport</keyword>
<dbReference type="GO" id="GO:0004427">
    <property type="term" value="F:inorganic diphosphate phosphatase activity"/>
    <property type="evidence" value="ECO:0007669"/>
    <property type="project" value="InterPro"/>
</dbReference>
<comment type="caution">
    <text evidence="11">The sequence shown here is derived from an EMBL/GenBank/DDBJ whole genome shotgun (WGS) entry which is preliminary data.</text>
</comment>
<dbReference type="EC" id="7.1.3.1" evidence="2"/>
<keyword evidence="3" id="KW-0813">Transport</keyword>
<dbReference type="GO" id="GO:0098542">
    <property type="term" value="P:defense response to other organism"/>
    <property type="evidence" value="ECO:0007669"/>
    <property type="project" value="InterPro"/>
</dbReference>
<evidence type="ECO:0000256" key="10">
    <source>
        <dbReference type="SAM" id="MobiDB-lite"/>
    </source>
</evidence>
<accession>A0A498JGQ1</accession>
<evidence type="ECO:0000313" key="11">
    <source>
        <dbReference type="EMBL" id="RXH92581.1"/>
    </source>
</evidence>
<feature type="region of interest" description="Disordered" evidence="10">
    <location>
        <begin position="139"/>
        <end position="160"/>
    </location>
</feature>
<keyword evidence="7" id="KW-1133">Transmembrane helix</keyword>
<keyword evidence="12" id="KW-1185">Reference proteome</keyword>
<organism evidence="11 12">
    <name type="scientific">Malus domestica</name>
    <name type="common">Apple</name>
    <name type="synonym">Pyrus malus</name>
    <dbReference type="NCBI Taxonomy" id="3750"/>
    <lineage>
        <taxon>Eukaryota</taxon>
        <taxon>Viridiplantae</taxon>
        <taxon>Streptophyta</taxon>
        <taxon>Embryophyta</taxon>
        <taxon>Tracheophyta</taxon>
        <taxon>Spermatophyta</taxon>
        <taxon>Magnoliopsida</taxon>
        <taxon>eudicotyledons</taxon>
        <taxon>Gunneridae</taxon>
        <taxon>Pentapetalae</taxon>
        <taxon>rosids</taxon>
        <taxon>fabids</taxon>
        <taxon>Rosales</taxon>
        <taxon>Rosaceae</taxon>
        <taxon>Amygdaloideae</taxon>
        <taxon>Maleae</taxon>
        <taxon>Malus</taxon>
    </lineage>
</organism>
<dbReference type="GO" id="GO:0009678">
    <property type="term" value="F:diphosphate hydrolysis-driven proton transmembrane transporter activity"/>
    <property type="evidence" value="ECO:0007669"/>
    <property type="project" value="UniProtKB-EC"/>
</dbReference>
<dbReference type="GO" id="GO:0012505">
    <property type="term" value="C:endomembrane system"/>
    <property type="evidence" value="ECO:0007669"/>
    <property type="project" value="UniProtKB-SubCell"/>
</dbReference>
<evidence type="ECO:0000256" key="7">
    <source>
        <dbReference type="ARBA" id="ARBA00022989"/>
    </source>
</evidence>
<keyword evidence="9" id="KW-0472">Membrane</keyword>
<dbReference type="PANTHER" id="PTHR31234">
    <property type="entry name" value="LATE EMBRYOGENESIS ABUNDANT (LEA) HYDROXYPROLINE-RICH GLYCOPROTEIN FAMILY"/>
    <property type="match status" value="1"/>
</dbReference>
<sequence>MLSEKYNINSRSDLHCSNTSDFVHQHLAPSVGNDTKSCVNSLSFFYLRREYAKSEKSTKSTKSAKKKNPRAQNLSARPLFLHHIKVTPKTPPSLYFLERETIHREREERRERKKPKRYLLLLPCVSSKPTTFSLFSLPRSQKPRQETKMQSGGYNGGRGSGVPDFYPNGRSISFASAMNGHPYSSYPTYTQPQTFFVVVGCIMLVIWLVLRPKVPDFRLDSLSLTNFNVSSSRSLSDKWSIGFSFYNPNKKLSFRYEEVVSSIFYQNGFISETRVQPFAQGRKDRNLVNATLSAVNSFGDARMVRGIEVDRGRRTVSFNVKVLARIQFQNGWWRLRQRLLRVLCRGVAVSVSSNSGSGKLASGSRDCQSMQQQGSVDLEVGLAPDACKDKERKKEKHSDGSTPTCVQTAEKEKGRGIYTKVAYVGADLVGKVERNIPKDVPRNPAVIADNVGDNDGEITGMGSDLFGFYDEH</sequence>
<dbReference type="Proteomes" id="UP000290289">
    <property type="component" value="Chromosome 8"/>
</dbReference>
<dbReference type="Pfam" id="PF03030">
    <property type="entry name" value="H_PPase"/>
    <property type="match status" value="1"/>
</dbReference>
<evidence type="ECO:0000256" key="3">
    <source>
        <dbReference type="ARBA" id="ARBA00022448"/>
    </source>
</evidence>
<evidence type="ECO:0000256" key="1">
    <source>
        <dbReference type="ARBA" id="ARBA00004127"/>
    </source>
</evidence>
<keyword evidence="4" id="KW-0812">Transmembrane</keyword>
<dbReference type="EMBL" id="RDQH01000334">
    <property type="protein sequence ID" value="RXH92581.1"/>
    <property type="molecule type" value="Genomic_DNA"/>
</dbReference>
<dbReference type="AlphaFoldDB" id="A0A498JGQ1"/>
<proteinExistence type="predicted"/>
<dbReference type="InterPro" id="IPR004131">
    <property type="entry name" value="PPase-energised_H-pump"/>
</dbReference>
<evidence type="ECO:0000256" key="2">
    <source>
        <dbReference type="ARBA" id="ARBA00013242"/>
    </source>
</evidence>
<evidence type="ECO:0000313" key="12">
    <source>
        <dbReference type="Proteomes" id="UP000290289"/>
    </source>
</evidence>
<keyword evidence="5" id="KW-0460">Magnesium</keyword>
<dbReference type="PANTHER" id="PTHR31234:SF55">
    <property type="entry name" value="LATE EMBRYOGENESIS ABUNDANT (LEA) HYDROXYPROLINE-RICH GLYCOPROTEIN FAMILY"/>
    <property type="match status" value="1"/>
</dbReference>
<evidence type="ECO:0000256" key="6">
    <source>
        <dbReference type="ARBA" id="ARBA00022967"/>
    </source>
</evidence>
<gene>
    <name evidence="11" type="ORF">DVH24_033477</name>
</gene>
<reference evidence="11 12" key="1">
    <citation type="submission" date="2018-10" db="EMBL/GenBank/DDBJ databases">
        <title>A high-quality apple genome assembly.</title>
        <authorList>
            <person name="Hu J."/>
        </authorList>
    </citation>
    <scope>NUCLEOTIDE SEQUENCE [LARGE SCALE GENOMIC DNA]</scope>
    <source>
        <strain evidence="12">cv. HFTH1</strain>
        <tissue evidence="11">Young leaf</tissue>
    </source>
</reference>
<protein>
    <recommendedName>
        <fullName evidence="2">H(+)-exporting diphosphatase</fullName>
        <ecNumber evidence="2">7.1.3.1</ecNumber>
    </recommendedName>
</protein>
<evidence type="ECO:0000256" key="5">
    <source>
        <dbReference type="ARBA" id="ARBA00022842"/>
    </source>
</evidence>